<organism evidence="2 3">
    <name type="scientific">Kribbella antibiotica</name>
    <dbReference type="NCBI Taxonomy" id="190195"/>
    <lineage>
        <taxon>Bacteria</taxon>
        <taxon>Bacillati</taxon>
        <taxon>Actinomycetota</taxon>
        <taxon>Actinomycetes</taxon>
        <taxon>Propionibacteriales</taxon>
        <taxon>Kribbellaceae</taxon>
        <taxon>Kribbella</taxon>
    </lineage>
</organism>
<gene>
    <name evidence="2" type="ORF">E1263_06555</name>
</gene>
<dbReference type="AlphaFoldDB" id="A0A4R4ZRN1"/>
<evidence type="ECO:0000313" key="2">
    <source>
        <dbReference type="EMBL" id="TDD61688.1"/>
    </source>
</evidence>
<keyword evidence="3" id="KW-1185">Reference proteome</keyword>
<name>A0A4R4ZRN1_9ACTN</name>
<dbReference type="InterPro" id="IPR041413">
    <property type="entry name" value="MLTR_LBD"/>
</dbReference>
<dbReference type="SMART" id="SM00530">
    <property type="entry name" value="HTH_XRE"/>
    <property type="match status" value="1"/>
</dbReference>
<dbReference type="OrthoDB" id="3212310at2"/>
<dbReference type="Proteomes" id="UP000295124">
    <property type="component" value="Unassembled WGS sequence"/>
</dbReference>
<dbReference type="Gene3D" id="3.30.450.180">
    <property type="match status" value="1"/>
</dbReference>
<accession>A0A4R4ZRN1</accession>
<dbReference type="GO" id="GO:0003677">
    <property type="term" value="F:DNA binding"/>
    <property type="evidence" value="ECO:0007669"/>
    <property type="project" value="InterPro"/>
</dbReference>
<dbReference type="EMBL" id="SMKX01000012">
    <property type="protein sequence ID" value="TDD61688.1"/>
    <property type="molecule type" value="Genomic_DNA"/>
</dbReference>
<protein>
    <submittedName>
        <fullName evidence="2">XRE family transcriptional regulator</fullName>
    </submittedName>
</protein>
<dbReference type="Pfam" id="PF13560">
    <property type="entry name" value="HTH_31"/>
    <property type="match status" value="1"/>
</dbReference>
<dbReference type="SUPFAM" id="SSF47413">
    <property type="entry name" value="lambda repressor-like DNA-binding domains"/>
    <property type="match status" value="1"/>
</dbReference>
<evidence type="ECO:0000313" key="3">
    <source>
        <dbReference type="Proteomes" id="UP000295124"/>
    </source>
</evidence>
<dbReference type="Pfam" id="PF17765">
    <property type="entry name" value="MLTR_LBD"/>
    <property type="match status" value="1"/>
</dbReference>
<comment type="caution">
    <text evidence="2">The sequence shown here is derived from an EMBL/GenBank/DDBJ whole genome shotgun (WGS) entry which is preliminary data.</text>
</comment>
<sequence length="341" mass="37722">MRGRVWTEGDEGNRVIVVGRAMLAARGLMGGFALALRHGLDPTTTTRPEPPTTCTPQRPRCHILGSMDRRALGQFLRDAREKRHPYDFGLDAAGRRTPGLRRPEVAELAHISVDHYTNVEQARGSSPSRQVLVSISSALRLDDNEQRHLFEIAGMQAPHSIYPSMNVADSLVQLVHGMRTTAALVVSARYDVLEWNELAATLLEDFGKSGSTRRNLIRNHFLAPPGTVRYYGMSGVEEYTRLVVGQLQSAAARYPEDPQTAELIRELRAGSEEFESLWSAGYVTTGIHSMRQLHHPTLGELTLSCDLLLVPGTDQQIILLSAPNGSRTADRMARHLAETTD</sequence>
<dbReference type="InterPro" id="IPR001387">
    <property type="entry name" value="Cro/C1-type_HTH"/>
</dbReference>
<reference evidence="2 3" key="1">
    <citation type="submission" date="2019-03" db="EMBL/GenBank/DDBJ databases">
        <title>Draft genome sequences of novel Actinobacteria.</title>
        <authorList>
            <person name="Sahin N."/>
            <person name="Ay H."/>
            <person name="Saygin H."/>
        </authorList>
    </citation>
    <scope>NUCLEOTIDE SEQUENCE [LARGE SCALE GENOMIC DNA]</scope>
    <source>
        <strain evidence="2 3">JCM 13523</strain>
    </source>
</reference>
<dbReference type="Gene3D" id="1.10.260.40">
    <property type="entry name" value="lambda repressor-like DNA-binding domains"/>
    <property type="match status" value="1"/>
</dbReference>
<dbReference type="InterPro" id="IPR010982">
    <property type="entry name" value="Lambda_DNA-bd_dom_sf"/>
</dbReference>
<dbReference type="PANTHER" id="PTHR35010">
    <property type="entry name" value="BLL4672 PROTEIN-RELATED"/>
    <property type="match status" value="1"/>
</dbReference>
<proteinExistence type="predicted"/>
<evidence type="ECO:0000259" key="1">
    <source>
        <dbReference type="SMART" id="SM00530"/>
    </source>
</evidence>
<dbReference type="PANTHER" id="PTHR35010:SF2">
    <property type="entry name" value="BLL4672 PROTEIN"/>
    <property type="match status" value="1"/>
</dbReference>
<feature type="domain" description="HTH cro/C1-type" evidence="1">
    <location>
        <begin position="75"/>
        <end position="146"/>
    </location>
</feature>